<protein>
    <recommendedName>
        <fullName evidence="5">Receptor ligand binding region domain-containing protein</fullName>
    </recommendedName>
</protein>
<evidence type="ECO:0000256" key="4">
    <source>
        <dbReference type="ARBA" id="ARBA00023136"/>
    </source>
</evidence>
<reference evidence="6" key="1">
    <citation type="submission" date="2017-09" db="EMBL/GenBank/DDBJ databases">
        <title>Contemporary evolution of a Lepidopteran species, Heliothis virescens, in response to modern agricultural practices.</title>
        <authorList>
            <person name="Fritz M.L."/>
            <person name="Deyonke A.M."/>
            <person name="Papanicolaou A."/>
            <person name="Micinski S."/>
            <person name="Westbrook J."/>
            <person name="Gould F."/>
        </authorList>
    </citation>
    <scope>NUCLEOTIDE SEQUENCE [LARGE SCALE GENOMIC DNA]</scope>
    <source>
        <strain evidence="6">HvINT-</strain>
        <tissue evidence="6">Whole body</tissue>
    </source>
</reference>
<dbReference type="GO" id="GO:0016020">
    <property type="term" value="C:membrane"/>
    <property type="evidence" value="ECO:0007669"/>
    <property type="project" value="UniProtKB-SubCell"/>
</dbReference>
<dbReference type="InterPro" id="IPR001828">
    <property type="entry name" value="ANF_lig-bd_rcpt"/>
</dbReference>
<sequence length="110" mass="12321">MLGAVTPESFDTLHSYTNTFQMPFVTPWFPEKVIPPSSGLIDHAVSMRPDYHKAIVDTILYYGWKEIIYMYDSHDEDLGAHVQIGGAFFNGLQLILAHCVAPVGVPSTFF</sequence>
<comment type="subcellular location">
    <subcellularLocation>
        <location evidence="1">Membrane</location>
    </subcellularLocation>
</comment>
<dbReference type="EMBL" id="NWSH01007937">
    <property type="protein sequence ID" value="PCG62746.1"/>
    <property type="molecule type" value="Genomic_DNA"/>
</dbReference>
<feature type="domain" description="Receptor ligand binding region" evidence="5">
    <location>
        <begin position="1"/>
        <end position="79"/>
    </location>
</feature>
<evidence type="ECO:0000256" key="1">
    <source>
        <dbReference type="ARBA" id="ARBA00004370"/>
    </source>
</evidence>
<evidence type="ECO:0000256" key="2">
    <source>
        <dbReference type="ARBA" id="ARBA00022692"/>
    </source>
</evidence>
<gene>
    <name evidence="6" type="ORF">B5V51_13735</name>
</gene>
<evidence type="ECO:0000313" key="6">
    <source>
        <dbReference type="EMBL" id="PCG62746.1"/>
    </source>
</evidence>
<evidence type="ECO:0000259" key="5">
    <source>
        <dbReference type="Pfam" id="PF01094"/>
    </source>
</evidence>
<comment type="caution">
    <text evidence="6">The sequence shown here is derived from an EMBL/GenBank/DDBJ whole genome shotgun (WGS) entry which is preliminary data.</text>
</comment>
<accession>A0A2A4ITC4</accession>
<evidence type="ECO:0000256" key="3">
    <source>
        <dbReference type="ARBA" id="ARBA00022989"/>
    </source>
</evidence>
<organism evidence="6">
    <name type="scientific">Heliothis virescens</name>
    <name type="common">Tobacco budworm moth</name>
    <dbReference type="NCBI Taxonomy" id="7102"/>
    <lineage>
        <taxon>Eukaryota</taxon>
        <taxon>Metazoa</taxon>
        <taxon>Ecdysozoa</taxon>
        <taxon>Arthropoda</taxon>
        <taxon>Hexapoda</taxon>
        <taxon>Insecta</taxon>
        <taxon>Pterygota</taxon>
        <taxon>Neoptera</taxon>
        <taxon>Endopterygota</taxon>
        <taxon>Lepidoptera</taxon>
        <taxon>Glossata</taxon>
        <taxon>Ditrysia</taxon>
        <taxon>Noctuoidea</taxon>
        <taxon>Noctuidae</taxon>
        <taxon>Heliothinae</taxon>
        <taxon>Heliothis</taxon>
    </lineage>
</organism>
<dbReference type="STRING" id="7102.A0A2A4ITC4"/>
<dbReference type="SUPFAM" id="SSF53822">
    <property type="entry name" value="Periplasmic binding protein-like I"/>
    <property type="match status" value="1"/>
</dbReference>
<keyword evidence="4" id="KW-0472">Membrane</keyword>
<keyword evidence="3" id="KW-1133">Transmembrane helix</keyword>
<dbReference type="Pfam" id="PF01094">
    <property type="entry name" value="ANF_receptor"/>
    <property type="match status" value="1"/>
</dbReference>
<dbReference type="AlphaFoldDB" id="A0A2A4ITC4"/>
<name>A0A2A4ITC4_HELVI</name>
<dbReference type="InterPro" id="IPR028082">
    <property type="entry name" value="Peripla_BP_I"/>
</dbReference>
<proteinExistence type="predicted"/>
<keyword evidence="2" id="KW-0812">Transmembrane</keyword>
<dbReference type="Gene3D" id="3.40.50.2300">
    <property type="match status" value="1"/>
</dbReference>